<dbReference type="OrthoDB" id="9180944at2"/>
<dbReference type="EMBL" id="MUBK01000032">
    <property type="protein sequence ID" value="OTA18127.1"/>
    <property type="molecule type" value="Genomic_DNA"/>
</dbReference>
<accession>A0A1Y2SHM1</accession>
<dbReference type="RefSeq" id="WP_086113865.1">
    <property type="nucleotide sequence ID" value="NZ_CAWNHF010000137.1"/>
</dbReference>
<evidence type="ECO:0000313" key="2">
    <source>
        <dbReference type="Proteomes" id="UP000194204"/>
    </source>
</evidence>
<dbReference type="STRING" id="40578.Xbed_03194"/>
<protein>
    <submittedName>
        <fullName evidence="1">Uncharacterized protein</fullName>
    </submittedName>
</protein>
<keyword evidence="2" id="KW-1185">Reference proteome</keyword>
<organism evidence="1 2">
    <name type="scientific">Xenorhabdus beddingii</name>
    <dbReference type="NCBI Taxonomy" id="40578"/>
    <lineage>
        <taxon>Bacteria</taxon>
        <taxon>Pseudomonadati</taxon>
        <taxon>Pseudomonadota</taxon>
        <taxon>Gammaproteobacteria</taxon>
        <taxon>Enterobacterales</taxon>
        <taxon>Morganellaceae</taxon>
        <taxon>Xenorhabdus</taxon>
    </lineage>
</organism>
<dbReference type="AlphaFoldDB" id="A0A1Y2SHM1"/>
<reference evidence="1 2" key="1">
    <citation type="submission" date="2017-01" db="EMBL/GenBank/DDBJ databases">
        <title>Deconstructing symbiosis and pathogenesis requirements using a combined genomic-metabolomic approach.</title>
        <authorList>
            <person name="Tobias N.J."/>
            <person name="Wolff H."/>
            <person name="Djahanschiri B."/>
            <person name="Ebersberger I."/>
            <person name="Bode H.B."/>
        </authorList>
    </citation>
    <scope>NUCLEOTIDE SEQUENCE [LARGE SCALE GENOMIC DNA]</scope>
    <source>
        <strain evidence="1 2">DSM 4764</strain>
    </source>
</reference>
<comment type="caution">
    <text evidence="1">The sequence shown here is derived from an EMBL/GenBank/DDBJ whole genome shotgun (WGS) entry which is preliminary data.</text>
</comment>
<sequence>MKVKNINGTSDNSCKCEGGWLGHWEKINGYQAGICSVKGCDELATVGAHVKKAEGSDKGWYIVPLCYGHNNAEDKAVLELYPEVDLASANVSETCGKVNNCCRPKQ</sequence>
<gene>
    <name evidence="1" type="ORF">Xbed_03194</name>
</gene>
<proteinExistence type="predicted"/>
<evidence type="ECO:0000313" key="1">
    <source>
        <dbReference type="EMBL" id="OTA18127.1"/>
    </source>
</evidence>
<dbReference type="Proteomes" id="UP000194204">
    <property type="component" value="Unassembled WGS sequence"/>
</dbReference>
<name>A0A1Y2SHM1_9GAMM</name>